<dbReference type="InterPro" id="IPR036291">
    <property type="entry name" value="NAD(P)-bd_dom_sf"/>
</dbReference>
<dbReference type="Proteomes" id="UP000005555">
    <property type="component" value="Unassembled WGS sequence"/>
</dbReference>
<dbReference type="HOGENOM" id="CLU_052530_1_1_6"/>
<feature type="domain" description="Phosphogluconate dehydrogenase NAD-binding putative C-terminal" evidence="3">
    <location>
        <begin position="190"/>
        <end position="256"/>
    </location>
</feature>
<dbReference type="OrthoDB" id="4333at2"/>
<sequence length="269" mass="28550">MHTKLKNKKIALFGLGEAGSIIAIDMHKAGLNITAYDPKQVVIPEGINRAQTASEAATGADMVIALTAGDDALGALDQAITDIPTSALYADFSTNSASAKLAMADRAAGYGFDFVDVALMTVVPGKSLRTPVTISGTGAVRFEKIFTSLGMPVNRLDADAGEAATRKLLRSVMMKGLAAVIIESMRAGEAAGCSDWLWQNLSDEIAQADQTLIARLVIGTERHARRRLYEMECSAKLLRDLDIKPTMTQATIDSLKLVIDSGLPAIPSQ</sequence>
<accession>Q1YSL7</accession>
<dbReference type="EMBL" id="AAPI01000003">
    <property type="protein sequence ID" value="EAS47189.1"/>
    <property type="molecule type" value="Genomic_DNA"/>
</dbReference>
<feature type="domain" description="6-phosphogluconate dehydrogenase NADP-binding" evidence="2">
    <location>
        <begin position="9"/>
        <end position="117"/>
    </location>
</feature>
<gene>
    <name evidence="4" type="ORF">GB2207_11248</name>
</gene>
<keyword evidence="5" id="KW-1185">Reference proteome</keyword>
<dbReference type="GO" id="GO:0016491">
    <property type="term" value="F:oxidoreductase activity"/>
    <property type="evidence" value="ECO:0007669"/>
    <property type="project" value="UniProtKB-KW"/>
</dbReference>
<evidence type="ECO:0000313" key="4">
    <source>
        <dbReference type="EMBL" id="EAS47189.1"/>
    </source>
</evidence>
<organism evidence="4 5">
    <name type="scientific">gamma proteobacterium HTCC2207</name>
    <dbReference type="NCBI Taxonomy" id="314287"/>
    <lineage>
        <taxon>Bacteria</taxon>
        <taxon>Pseudomonadati</taxon>
        <taxon>Pseudomonadota</taxon>
        <taxon>Gammaproteobacteria</taxon>
        <taxon>Cellvibrionales</taxon>
        <taxon>Porticoccaceae</taxon>
        <taxon>SAR92 clade</taxon>
    </lineage>
</organism>
<dbReference type="InterPro" id="IPR008927">
    <property type="entry name" value="6-PGluconate_DH-like_C_sf"/>
</dbReference>
<evidence type="ECO:0000256" key="1">
    <source>
        <dbReference type="ARBA" id="ARBA00023002"/>
    </source>
</evidence>
<dbReference type="AlphaFoldDB" id="Q1YSL7"/>
<dbReference type="InterPro" id="IPR015814">
    <property type="entry name" value="Pgluconate_DH_NAD-bd_C"/>
</dbReference>
<dbReference type="STRING" id="314287.GB2207_11248"/>
<dbReference type="eggNOG" id="COG2084">
    <property type="taxonomic scope" value="Bacteria"/>
</dbReference>
<keyword evidence="1" id="KW-0560">Oxidoreductase</keyword>
<evidence type="ECO:0000259" key="2">
    <source>
        <dbReference type="Pfam" id="PF03446"/>
    </source>
</evidence>
<reference evidence="4 5" key="1">
    <citation type="submission" date="2006-03" db="EMBL/GenBank/DDBJ databases">
        <authorList>
            <person name="Giovannoni S.J."/>
            <person name="Cho J.-C."/>
            <person name="Ferriera S."/>
            <person name="Johnson J."/>
            <person name="Kravitz S."/>
            <person name="Halpern A."/>
            <person name="Remington K."/>
            <person name="Beeson K."/>
            <person name="Tran B."/>
            <person name="Rogers Y.-H."/>
            <person name="Friedman R."/>
            <person name="Venter J.C."/>
        </authorList>
    </citation>
    <scope>NUCLEOTIDE SEQUENCE [LARGE SCALE GENOMIC DNA]</scope>
    <source>
        <strain evidence="4 5">HTCC2207</strain>
    </source>
</reference>
<proteinExistence type="predicted"/>
<dbReference type="Pfam" id="PF03446">
    <property type="entry name" value="NAD_binding_2"/>
    <property type="match status" value="1"/>
</dbReference>
<comment type="caution">
    <text evidence="4">The sequence shown here is derived from an EMBL/GenBank/DDBJ whole genome shotgun (WGS) entry which is preliminary data.</text>
</comment>
<name>Q1YSL7_9GAMM</name>
<dbReference type="InterPro" id="IPR006115">
    <property type="entry name" value="6PGDH_NADP-bd"/>
</dbReference>
<dbReference type="SUPFAM" id="SSF48179">
    <property type="entry name" value="6-phosphogluconate dehydrogenase C-terminal domain-like"/>
    <property type="match status" value="1"/>
</dbReference>
<evidence type="ECO:0000313" key="5">
    <source>
        <dbReference type="Proteomes" id="UP000005555"/>
    </source>
</evidence>
<evidence type="ECO:0000259" key="3">
    <source>
        <dbReference type="Pfam" id="PF09130"/>
    </source>
</evidence>
<dbReference type="Gene3D" id="3.40.50.720">
    <property type="entry name" value="NAD(P)-binding Rossmann-like Domain"/>
    <property type="match status" value="1"/>
</dbReference>
<evidence type="ECO:0008006" key="6">
    <source>
        <dbReference type="Google" id="ProtNLM"/>
    </source>
</evidence>
<dbReference type="Gene3D" id="1.10.1040.10">
    <property type="entry name" value="N-(1-d-carboxylethyl)-l-norvaline Dehydrogenase, domain 2"/>
    <property type="match status" value="1"/>
</dbReference>
<dbReference type="SUPFAM" id="SSF51735">
    <property type="entry name" value="NAD(P)-binding Rossmann-fold domains"/>
    <property type="match status" value="1"/>
</dbReference>
<dbReference type="Pfam" id="PF09130">
    <property type="entry name" value="DUF1932"/>
    <property type="match status" value="1"/>
</dbReference>
<protein>
    <recommendedName>
        <fullName evidence="6">NAD(P)-dependent oxidoreductase</fullName>
    </recommendedName>
</protein>
<dbReference type="InterPro" id="IPR013328">
    <property type="entry name" value="6PGD_dom2"/>
</dbReference>
<dbReference type="GO" id="GO:0050661">
    <property type="term" value="F:NADP binding"/>
    <property type="evidence" value="ECO:0007669"/>
    <property type="project" value="InterPro"/>
</dbReference>